<dbReference type="AlphaFoldDB" id="A0A2S2DWA3"/>
<gene>
    <name evidence="1" type="ORF">HME7025_01454</name>
</gene>
<dbReference type="RefSeq" id="WP_109323005.1">
    <property type="nucleotide sequence ID" value="NZ_CP029346.1"/>
</dbReference>
<proteinExistence type="predicted"/>
<dbReference type="OrthoDB" id="958308at2"/>
<evidence type="ECO:0000313" key="1">
    <source>
        <dbReference type="EMBL" id="AWL09310.1"/>
    </source>
</evidence>
<dbReference type="PROSITE" id="PS51257">
    <property type="entry name" value="PROKAR_LIPOPROTEIN"/>
    <property type="match status" value="1"/>
</dbReference>
<dbReference type="Proteomes" id="UP000245468">
    <property type="component" value="Chromosome"/>
</dbReference>
<dbReference type="EMBL" id="CP029346">
    <property type="protein sequence ID" value="AWL09310.1"/>
    <property type="molecule type" value="Genomic_DNA"/>
</dbReference>
<name>A0A2S2DWA3_9BACT</name>
<dbReference type="KEGG" id="psez:HME7025_01454"/>
<organism evidence="1 2">
    <name type="scientific">Aquirufa nivalisilvae</name>
    <dbReference type="NCBI Taxonomy" id="2516557"/>
    <lineage>
        <taxon>Bacteria</taxon>
        <taxon>Pseudomonadati</taxon>
        <taxon>Bacteroidota</taxon>
        <taxon>Cytophagia</taxon>
        <taxon>Cytophagales</taxon>
        <taxon>Flectobacillaceae</taxon>
        <taxon>Aquirufa</taxon>
    </lineage>
</organism>
<sequence length="149" mass="16682">MTQKAFKVLSLGFIILLAACSKNVKPSSYYSPNYKDGGVDRHDGLGFEIPVKYAIDVFYFNESPKQSYEVIESISISGEVPLENNQTVNGKMLNRGNHQTKKQEILSQLVEKATEMGASALMDVKYQVYSTQYANGYTFSGKAIRYVLK</sequence>
<reference evidence="2" key="1">
    <citation type="submission" date="2018-05" db="EMBL/GenBank/DDBJ databases">
        <title>Pseudarcicella sp. HME7025 Genome sequencing and assembly.</title>
        <authorList>
            <person name="Kim H."/>
            <person name="Kang H."/>
            <person name="Joh K."/>
        </authorList>
    </citation>
    <scope>NUCLEOTIDE SEQUENCE [LARGE SCALE GENOMIC DNA]</scope>
    <source>
        <strain evidence="2">HME7025</strain>
    </source>
</reference>
<accession>A0A2S2DWA3</accession>
<keyword evidence="2" id="KW-1185">Reference proteome</keyword>
<evidence type="ECO:0000313" key="2">
    <source>
        <dbReference type="Proteomes" id="UP000245468"/>
    </source>
</evidence>
<protein>
    <submittedName>
        <fullName evidence="1">Uncharacterized protein</fullName>
    </submittedName>
</protein>